<sequence>MSMTFPRARKGRPGYDIDEVEDFLEDARRAYTAENPEVSIVTADSIRTTAFSMRKGGYSTTHVDAALERLEDAFAARERERQIAREGDEAWYAQARGTAQEILDRVVRPTGKRFQRVTFLTIGYSVKDVDAFADRIAGYFQSGAALTPDDIRTVAFRAQRGGYREAQVDYLLDTVTRVMLAVR</sequence>
<keyword evidence="6" id="KW-0175">Coiled coil</keyword>
<comment type="subcellular location">
    <subcellularLocation>
        <location evidence="1">Cytoplasm</location>
    </subcellularLocation>
</comment>
<dbReference type="EMBL" id="JANTHX010000008">
    <property type="protein sequence ID" value="MCS0500482.1"/>
    <property type="molecule type" value="Genomic_DNA"/>
</dbReference>
<name>A0ABT1ZIE2_9MICO</name>
<keyword evidence="10" id="KW-1185">Reference proteome</keyword>
<evidence type="ECO:0000256" key="7">
    <source>
        <dbReference type="ARBA" id="ARBA00023306"/>
    </source>
</evidence>
<dbReference type="PANTHER" id="PTHR35794">
    <property type="entry name" value="CELL DIVISION PROTEIN DIVIVA"/>
    <property type="match status" value="1"/>
</dbReference>
<dbReference type="InterPro" id="IPR007793">
    <property type="entry name" value="DivIVA_fam"/>
</dbReference>
<dbReference type="Gene3D" id="6.10.250.660">
    <property type="match status" value="2"/>
</dbReference>
<dbReference type="InterPro" id="IPR019932">
    <property type="entry name" value="CHP03543"/>
</dbReference>
<evidence type="ECO:0000256" key="3">
    <source>
        <dbReference type="ARBA" id="ARBA00018787"/>
    </source>
</evidence>
<comment type="similarity">
    <text evidence="2">Belongs to the DivIVA family.</text>
</comment>
<dbReference type="InterPro" id="IPR019933">
    <property type="entry name" value="DivIVA_domain"/>
</dbReference>
<keyword evidence="4" id="KW-0963">Cytoplasm</keyword>
<evidence type="ECO:0000313" key="10">
    <source>
        <dbReference type="Proteomes" id="UP001205337"/>
    </source>
</evidence>
<dbReference type="NCBIfam" id="TIGR03544">
    <property type="entry name" value="DivI1A_domain"/>
    <property type="match status" value="2"/>
</dbReference>
<keyword evidence="5" id="KW-0132">Cell division</keyword>
<keyword evidence="7" id="KW-0131">Cell cycle</keyword>
<evidence type="ECO:0000256" key="2">
    <source>
        <dbReference type="ARBA" id="ARBA00009008"/>
    </source>
</evidence>
<gene>
    <name evidence="9" type="ORF">NUH29_13080</name>
</gene>
<evidence type="ECO:0000256" key="8">
    <source>
        <dbReference type="ARBA" id="ARBA00031737"/>
    </source>
</evidence>
<evidence type="ECO:0000313" key="9">
    <source>
        <dbReference type="EMBL" id="MCS0500482.1"/>
    </source>
</evidence>
<comment type="caution">
    <text evidence="9">The sequence shown here is derived from an EMBL/GenBank/DDBJ whole genome shotgun (WGS) entry which is preliminary data.</text>
</comment>
<proteinExistence type="inferred from homology"/>
<organism evidence="9 10">
    <name type="scientific">Protaetiibacter mangrovi</name>
    <dbReference type="NCBI Taxonomy" id="2970926"/>
    <lineage>
        <taxon>Bacteria</taxon>
        <taxon>Bacillati</taxon>
        <taxon>Actinomycetota</taxon>
        <taxon>Actinomycetes</taxon>
        <taxon>Micrococcales</taxon>
        <taxon>Microbacteriaceae</taxon>
        <taxon>Protaetiibacter</taxon>
    </lineage>
</organism>
<protein>
    <recommendedName>
        <fullName evidence="3">Cell wall synthesis protein Wag31</fullName>
    </recommendedName>
    <alternativeName>
        <fullName evidence="8">Antigen 84</fullName>
    </alternativeName>
</protein>
<accession>A0ABT1ZIE2</accession>
<evidence type="ECO:0000256" key="5">
    <source>
        <dbReference type="ARBA" id="ARBA00022618"/>
    </source>
</evidence>
<dbReference type="Proteomes" id="UP001205337">
    <property type="component" value="Unassembled WGS sequence"/>
</dbReference>
<reference evidence="9 10" key="1">
    <citation type="submission" date="2022-08" db="EMBL/GenBank/DDBJ databases">
        <authorList>
            <person name="Li F."/>
        </authorList>
    </citation>
    <scope>NUCLEOTIDE SEQUENCE [LARGE SCALE GENOMIC DNA]</scope>
    <source>
        <strain evidence="9 10">10F1B-8-1</strain>
    </source>
</reference>
<evidence type="ECO:0000256" key="6">
    <source>
        <dbReference type="ARBA" id="ARBA00023054"/>
    </source>
</evidence>
<evidence type="ECO:0000256" key="1">
    <source>
        <dbReference type="ARBA" id="ARBA00004496"/>
    </source>
</evidence>
<evidence type="ECO:0000256" key="4">
    <source>
        <dbReference type="ARBA" id="ARBA00022490"/>
    </source>
</evidence>
<dbReference type="NCBIfam" id="TIGR03543">
    <property type="entry name" value="divI1A_rptt_fam"/>
    <property type="match status" value="1"/>
</dbReference>
<dbReference type="PANTHER" id="PTHR35794:SF2">
    <property type="entry name" value="CELL DIVISION PROTEIN DIVIVA"/>
    <property type="match status" value="1"/>
</dbReference>